<evidence type="ECO:0000313" key="6">
    <source>
        <dbReference type="Proteomes" id="UP000594220"/>
    </source>
</evidence>
<comment type="subcellular location">
    <subcellularLocation>
        <location evidence="1">Nucleus</location>
    </subcellularLocation>
</comment>
<dbReference type="GeneTree" id="ENSGT00390000016496"/>
<dbReference type="GO" id="GO:0005654">
    <property type="term" value="C:nucleoplasm"/>
    <property type="evidence" value="ECO:0007669"/>
    <property type="project" value="Ensembl"/>
</dbReference>
<evidence type="ECO:0000313" key="5">
    <source>
        <dbReference type="Ensembl" id="ENSCPRP00005017633.1"/>
    </source>
</evidence>
<keyword evidence="6" id="KW-1185">Reference proteome</keyword>
<proteinExistence type="inferred from homology"/>
<dbReference type="AlphaFoldDB" id="A0A7M4F1C1"/>
<feature type="compositionally biased region" description="Low complexity" evidence="4">
    <location>
        <begin position="57"/>
        <end position="67"/>
    </location>
</feature>
<organism evidence="5 6">
    <name type="scientific">Crocodylus porosus</name>
    <name type="common">Saltwater crocodile</name>
    <name type="synonym">Estuarine crocodile</name>
    <dbReference type="NCBI Taxonomy" id="8502"/>
    <lineage>
        <taxon>Eukaryota</taxon>
        <taxon>Metazoa</taxon>
        <taxon>Chordata</taxon>
        <taxon>Craniata</taxon>
        <taxon>Vertebrata</taxon>
        <taxon>Euteleostomi</taxon>
        <taxon>Archelosauria</taxon>
        <taxon>Archosauria</taxon>
        <taxon>Crocodylia</taxon>
        <taxon>Longirostres</taxon>
        <taxon>Crocodylidae</taxon>
        <taxon>Crocodylus</taxon>
    </lineage>
</organism>
<protein>
    <submittedName>
        <fullName evidence="5">Chromosome 1 open reading frame 174</fullName>
    </submittedName>
</protein>
<keyword evidence="3" id="KW-0539">Nucleus</keyword>
<dbReference type="Proteomes" id="UP000594220">
    <property type="component" value="Unplaced"/>
</dbReference>
<reference evidence="5" key="2">
    <citation type="submission" date="2025-09" db="UniProtKB">
        <authorList>
            <consortium name="Ensembl"/>
        </authorList>
    </citation>
    <scope>IDENTIFICATION</scope>
</reference>
<name>A0A7M4F1C1_CROPO</name>
<dbReference type="InterPro" id="IPR031530">
    <property type="entry name" value="UPF0688"/>
</dbReference>
<sequence>MAPAARTPRWFRCCPQTPPRLLSRPPHSGARRAARMGERRGPLLPCSGSRSPITKMAAAAPPGSASSHKATGRQPSKRLKREKSSLVKSDLQEPVSRNEGIPLAREQAETSDEDVEGCVHDHLRLESKGSNGPMINEDIQGNGNHVSIKPSALKASSCPPKTESDETLVQNQDLSVDEESSCKSAESAESELEAADLQKKPLQLDNNAFLDEDSNQPMPVDRFFGNIEFMQDLPAAALPCTAMSRREFRKLHFIAKEDDDDDDVL</sequence>
<gene>
    <name evidence="5" type="primary">C1orf174</name>
</gene>
<evidence type="ECO:0000256" key="1">
    <source>
        <dbReference type="ARBA" id="ARBA00004123"/>
    </source>
</evidence>
<dbReference type="PANTHER" id="PTHR28491">
    <property type="entry name" value="UPF0688 PROTEIN C1ORF174"/>
    <property type="match status" value="1"/>
</dbReference>
<evidence type="ECO:0000256" key="2">
    <source>
        <dbReference type="ARBA" id="ARBA00006634"/>
    </source>
</evidence>
<feature type="region of interest" description="Disordered" evidence="4">
    <location>
        <begin position="152"/>
        <end position="200"/>
    </location>
</feature>
<dbReference type="OMA" id="FKYDRGH"/>
<feature type="region of interest" description="Disordered" evidence="4">
    <location>
        <begin position="1"/>
        <end position="115"/>
    </location>
</feature>
<evidence type="ECO:0000256" key="4">
    <source>
        <dbReference type="SAM" id="MobiDB-lite"/>
    </source>
</evidence>
<dbReference type="PANTHER" id="PTHR28491:SF1">
    <property type="entry name" value="UPF0688 PROTEIN C1ORF174"/>
    <property type="match status" value="1"/>
</dbReference>
<accession>A0A7M4F1C1</accession>
<dbReference type="Ensembl" id="ENSCPRT00005020642.1">
    <property type="protein sequence ID" value="ENSCPRP00005017633.1"/>
    <property type="gene ID" value="ENSCPRG00005012263.1"/>
</dbReference>
<reference evidence="5" key="1">
    <citation type="submission" date="2025-08" db="UniProtKB">
        <authorList>
            <consortium name="Ensembl"/>
        </authorList>
    </citation>
    <scope>IDENTIFICATION</scope>
</reference>
<comment type="similarity">
    <text evidence="2">Belongs to the UPF0688 family.</text>
</comment>
<evidence type="ECO:0000256" key="3">
    <source>
        <dbReference type="ARBA" id="ARBA00023242"/>
    </source>
</evidence>
<dbReference type="Pfam" id="PF15772">
    <property type="entry name" value="UPF0688"/>
    <property type="match status" value="1"/>
</dbReference>